<dbReference type="GO" id="GO:0042601">
    <property type="term" value="C:endospore-forming forespore"/>
    <property type="evidence" value="ECO:0007669"/>
    <property type="project" value="TreeGrafter"/>
</dbReference>
<dbReference type="InterPro" id="IPR035994">
    <property type="entry name" value="Nucleoside_phosphorylase_sf"/>
</dbReference>
<gene>
    <name evidence="1" type="ORF">LEP1GSC131_3743</name>
</gene>
<proteinExistence type="predicted"/>
<dbReference type="AlphaFoldDB" id="A0A828XSD7"/>
<dbReference type="GO" id="GO:1904047">
    <property type="term" value="F:S-adenosyl-L-methionine binding"/>
    <property type="evidence" value="ECO:0007669"/>
    <property type="project" value="TreeGrafter"/>
</dbReference>
<evidence type="ECO:0008006" key="3">
    <source>
        <dbReference type="Google" id="ProtNLM"/>
    </source>
</evidence>
<evidence type="ECO:0000313" key="2">
    <source>
        <dbReference type="Proteomes" id="UP000006339"/>
    </source>
</evidence>
<sequence>MIFISVALFAEAKPLIESLGLNILRDKTVFPVYQNENHTLVISGTGKIHSAMSVVFLLNEFKNQISDSSWILNFGICGARKDISEIGRSFLIHKITDEGSFKNVYPDILFHSPISESALRTFDKPIFDDVVPELPNTLVDMEAFGFFTASRKFFSSDRIRVVKIVSDNFNKLEYSNIEDFSKTISFRIQNSLPDILSILSIPVFQGNDIQLLAKETSALLQICETLRLSETERIQLKDWMIGYKIRTGNSPDLGLSILKNSNGLFKPDRTLVETRELGKKGLYALRQFYQS</sequence>
<dbReference type="GO" id="GO:0051539">
    <property type="term" value="F:4 iron, 4 sulfur cluster binding"/>
    <property type="evidence" value="ECO:0007669"/>
    <property type="project" value="TreeGrafter"/>
</dbReference>
<dbReference type="GO" id="GO:0009116">
    <property type="term" value="P:nucleoside metabolic process"/>
    <property type="evidence" value="ECO:0007669"/>
    <property type="project" value="InterPro"/>
</dbReference>
<protein>
    <recommendedName>
        <fullName evidence="3">Phosphorylase domain protein</fullName>
    </recommendedName>
</protein>
<accession>A0A828XSD7</accession>
<dbReference type="GO" id="GO:0003913">
    <property type="term" value="F:DNA photolyase activity"/>
    <property type="evidence" value="ECO:0007669"/>
    <property type="project" value="TreeGrafter"/>
</dbReference>
<dbReference type="PANTHER" id="PTHR37822:SF1">
    <property type="entry name" value="PHOSPHORYLASE"/>
    <property type="match status" value="1"/>
</dbReference>
<dbReference type="InterPro" id="IPR049539">
    <property type="entry name" value="SPL"/>
</dbReference>
<name>A0A828XSD7_9LEPT</name>
<comment type="caution">
    <text evidence="1">The sequence shown here is derived from an EMBL/GenBank/DDBJ whole genome shotgun (WGS) entry which is preliminary data.</text>
</comment>
<dbReference type="EMBL" id="AKWH02000072">
    <property type="protein sequence ID" value="EKO49982.1"/>
    <property type="molecule type" value="Genomic_DNA"/>
</dbReference>
<dbReference type="Gene3D" id="3.40.50.1580">
    <property type="entry name" value="Nucleoside phosphorylase domain"/>
    <property type="match status" value="1"/>
</dbReference>
<dbReference type="PANTHER" id="PTHR37822">
    <property type="entry name" value="SPORE PHOTOPRODUCT LYASE-RELATED"/>
    <property type="match status" value="1"/>
</dbReference>
<evidence type="ECO:0000313" key="1">
    <source>
        <dbReference type="EMBL" id="EKO49982.1"/>
    </source>
</evidence>
<organism evidence="1 2">
    <name type="scientific">Leptospira kirschneri str. 200802841</name>
    <dbReference type="NCBI Taxonomy" id="1193047"/>
    <lineage>
        <taxon>Bacteria</taxon>
        <taxon>Pseudomonadati</taxon>
        <taxon>Spirochaetota</taxon>
        <taxon>Spirochaetia</taxon>
        <taxon>Leptospirales</taxon>
        <taxon>Leptospiraceae</taxon>
        <taxon>Leptospira</taxon>
    </lineage>
</organism>
<keyword evidence="2" id="KW-1185">Reference proteome</keyword>
<reference evidence="1" key="1">
    <citation type="submission" date="2012-10" db="EMBL/GenBank/DDBJ databases">
        <authorList>
            <person name="Harkins D.M."/>
            <person name="Durkin A.S."/>
            <person name="Brinkac L.M."/>
            <person name="Selengut J.D."/>
            <person name="Sanka R."/>
            <person name="DePew J."/>
            <person name="Purushe J."/>
            <person name="Picardeau M."/>
            <person name="Werts C."/>
            <person name="Goarant C."/>
            <person name="Vinetz J.M."/>
            <person name="Sutton G.G."/>
            <person name="Nelson W.C."/>
            <person name="Fouts D.E."/>
        </authorList>
    </citation>
    <scope>NUCLEOTIDE SEQUENCE [LARGE SCALE GENOMIC DNA]</scope>
    <source>
        <strain evidence="1">200802841</strain>
    </source>
</reference>
<dbReference type="Proteomes" id="UP000006339">
    <property type="component" value="Unassembled WGS sequence"/>
</dbReference>
<dbReference type="RefSeq" id="WP_004757981.1">
    <property type="nucleotide sequence ID" value="NZ_AKWH02000072.1"/>
</dbReference>
<dbReference type="SUPFAM" id="SSF53167">
    <property type="entry name" value="Purine and uridine phosphorylases"/>
    <property type="match status" value="1"/>
</dbReference>